<dbReference type="Proteomes" id="UP001175226">
    <property type="component" value="Unassembled WGS sequence"/>
</dbReference>
<feature type="region of interest" description="Disordered" evidence="1">
    <location>
        <begin position="223"/>
        <end position="293"/>
    </location>
</feature>
<dbReference type="AlphaFoldDB" id="A0AA39JWA7"/>
<accession>A0AA39JWA7</accession>
<reference evidence="2" key="1">
    <citation type="submission" date="2023-06" db="EMBL/GenBank/DDBJ databases">
        <authorList>
            <consortium name="Lawrence Berkeley National Laboratory"/>
            <person name="Ahrendt S."/>
            <person name="Sahu N."/>
            <person name="Indic B."/>
            <person name="Wong-Bajracharya J."/>
            <person name="Merenyi Z."/>
            <person name="Ke H.-M."/>
            <person name="Monk M."/>
            <person name="Kocsube S."/>
            <person name="Drula E."/>
            <person name="Lipzen A."/>
            <person name="Balint B."/>
            <person name="Henrissat B."/>
            <person name="Andreopoulos B."/>
            <person name="Martin F.M."/>
            <person name="Harder C.B."/>
            <person name="Rigling D."/>
            <person name="Ford K.L."/>
            <person name="Foster G.D."/>
            <person name="Pangilinan J."/>
            <person name="Papanicolaou A."/>
            <person name="Barry K."/>
            <person name="LaButti K."/>
            <person name="Viragh M."/>
            <person name="Koriabine M."/>
            <person name="Yan M."/>
            <person name="Riley R."/>
            <person name="Champramary S."/>
            <person name="Plett K.L."/>
            <person name="Tsai I.J."/>
            <person name="Slot J."/>
            <person name="Sipos G."/>
            <person name="Plett J."/>
            <person name="Nagy L.G."/>
            <person name="Grigoriev I.V."/>
        </authorList>
    </citation>
    <scope>NUCLEOTIDE SEQUENCE</scope>
    <source>
        <strain evidence="2">FPL87.14</strain>
    </source>
</reference>
<name>A0AA39JWA7_9AGAR</name>
<evidence type="ECO:0000313" key="2">
    <source>
        <dbReference type="EMBL" id="KAK0449978.1"/>
    </source>
</evidence>
<feature type="compositionally biased region" description="Low complexity" evidence="1">
    <location>
        <begin position="54"/>
        <end position="66"/>
    </location>
</feature>
<feature type="compositionally biased region" description="Basic and acidic residues" evidence="1">
    <location>
        <begin position="264"/>
        <end position="275"/>
    </location>
</feature>
<keyword evidence="3" id="KW-1185">Reference proteome</keyword>
<feature type="compositionally biased region" description="Polar residues" evidence="1">
    <location>
        <begin position="251"/>
        <end position="263"/>
    </location>
</feature>
<organism evidence="2 3">
    <name type="scientific">Armillaria borealis</name>
    <dbReference type="NCBI Taxonomy" id="47425"/>
    <lineage>
        <taxon>Eukaryota</taxon>
        <taxon>Fungi</taxon>
        <taxon>Dikarya</taxon>
        <taxon>Basidiomycota</taxon>
        <taxon>Agaricomycotina</taxon>
        <taxon>Agaricomycetes</taxon>
        <taxon>Agaricomycetidae</taxon>
        <taxon>Agaricales</taxon>
        <taxon>Marasmiineae</taxon>
        <taxon>Physalacriaceae</taxon>
        <taxon>Armillaria</taxon>
    </lineage>
</organism>
<proteinExistence type="predicted"/>
<dbReference type="EMBL" id="JAUEPT010000007">
    <property type="protein sequence ID" value="KAK0449978.1"/>
    <property type="molecule type" value="Genomic_DNA"/>
</dbReference>
<feature type="region of interest" description="Disordered" evidence="1">
    <location>
        <begin position="44"/>
        <end position="67"/>
    </location>
</feature>
<sequence length="467" mass="52674">MARLASPLQFLSPQLVTISPTSSIHQEKASPSWVWVEELTSPRDPASNFDTHPHQLPSQFQQQSPPDVHEKVASIRRLRWMLEETKKVNTLVTQDISILEAALRELTESVSPPPELEPQYSTVFPSIWTLKPDEILYGNGLILPSLPSLVHHETRHAPPSSSLGWPRVSIAPHCQSPAHSSPESGSQVFTPRADCEVMLYQTQPPPPATISPQNVTFQENVGMRSPQRHEAQDLPTPRTIKYTIPPRRQDPQPQVESTEPSSRAQDERQQERRPDALYTKQVSSTPPAQTTEPRMATALLLERPEMKNRFPEDCHGLENPRLGDPASLWCRYHSFYIRRIPLPRGIRRTTFGLPRYSDVVGWRAIVCLRPPAGTHLEDSATSPHTLFTEALIALFSRSGAYLAICKRLRLKCNENGVLSGYKGPFIVDNHESMVEEVAKHLNNCGVSFQFAGQYILPFVMELKRQRG</sequence>
<feature type="compositionally biased region" description="Polar residues" evidence="1">
    <location>
        <begin position="280"/>
        <end position="292"/>
    </location>
</feature>
<evidence type="ECO:0000313" key="3">
    <source>
        <dbReference type="Proteomes" id="UP001175226"/>
    </source>
</evidence>
<protein>
    <submittedName>
        <fullName evidence="2">Uncharacterized protein</fullName>
    </submittedName>
</protein>
<evidence type="ECO:0000256" key="1">
    <source>
        <dbReference type="SAM" id="MobiDB-lite"/>
    </source>
</evidence>
<gene>
    <name evidence="2" type="ORF">EV421DRAFT_1293693</name>
</gene>
<comment type="caution">
    <text evidence="2">The sequence shown here is derived from an EMBL/GenBank/DDBJ whole genome shotgun (WGS) entry which is preliminary data.</text>
</comment>